<evidence type="ECO:0000256" key="3">
    <source>
        <dbReference type="ARBA" id="ARBA00017903"/>
    </source>
</evidence>
<evidence type="ECO:0000256" key="7">
    <source>
        <dbReference type="ARBA" id="ARBA00022840"/>
    </source>
</evidence>
<dbReference type="InterPro" id="IPR002575">
    <property type="entry name" value="Aminoglycoside_PTrfase"/>
</dbReference>
<dbReference type="InterPro" id="IPR011009">
    <property type="entry name" value="Kinase-like_dom_sf"/>
</dbReference>
<keyword evidence="8 10" id="KW-0046">Antibiotic resistance</keyword>
<gene>
    <name evidence="14" type="ORF">O9570_11870</name>
</gene>
<dbReference type="GO" id="GO:0046872">
    <property type="term" value="F:metal ion binding"/>
    <property type="evidence" value="ECO:0007669"/>
    <property type="project" value="UniProtKB-KW"/>
</dbReference>
<dbReference type="RefSeq" id="WP_006386339.1">
    <property type="nucleotide sequence ID" value="NZ_CP014028.1"/>
</dbReference>
<dbReference type="GO" id="GO:0005524">
    <property type="term" value="F:ATP binding"/>
    <property type="evidence" value="ECO:0007669"/>
    <property type="project" value="UniProtKB-KW"/>
</dbReference>
<organism evidence="14 15">
    <name type="scientific">Alcaligenes xylosoxydans xylosoxydans</name>
    <name type="common">Achromobacter xylosoxidans</name>
    <dbReference type="NCBI Taxonomy" id="85698"/>
    <lineage>
        <taxon>Bacteria</taxon>
        <taxon>Pseudomonadati</taxon>
        <taxon>Pseudomonadota</taxon>
        <taxon>Betaproteobacteria</taxon>
        <taxon>Burkholderiales</taxon>
        <taxon>Alcaligenaceae</taxon>
        <taxon>Achromobacter</taxon>
    </lineage>
</organism>
<protein>
    <recommendedName>
        <fullName evidence="3">Aminoglycoside 3'-phosphotransferase</fullName>
        <ecNumber evidence="2">2.7.1.95</ecNumber>
    </recommendedName>
</protein>
<comment type="catalytic activity">
    <reaction evidence="9">
        <text>kanamycin A + ATP = kanamycin 3'-phosphate + ADP + H(+)</text>
        <dbReference type="Rhea" id="RHEA:24256"/>
        <dbReference type="ChEBI" id="CHEBI:15378"/>
        <dbReference type="ChEBI" id="CHEBI:30616"/>
        <dbReference type="ChEBI" id="CHEBI:57909"/>
        <dbReference type="ChEBI" id="CHEBI:58214"/>
        <dbReference type="ChEBI" id="CHEBI:456216"/>
        <dbReference type="EC" id="2.7.1.95"/>
    </reaction>
</comment>
<dbReference type="AlphaFoldDB" id="A0A0D6HYR3"/>
<name>A0A0D6HYR3_ALCXX</name>
<evidence type="ECO:0000256" key="8">
    <source>
        <dbReference type="ARBA" id="ARBA00023251"/>
    </source>
</evidence>
<feature type="binding site" evidence="12">
    <location>
        <position position="194"/>
    </location>
    <ligand>
        <name>Mg(2+)</name>
        <dbReference type="ChEBI" id="CHEBI:18420"/>
    </ligand>
</feature>
<dbReference type="PIRSF" id="PIRSF000706">
    <property type="entry name" value="Kanamycin_kin"/>
    <property type="match status" value="1"/>
</dbReference>
<dbReference type="InterPro" id="IPR051678">
    <property type="entry name" value="AGP_Transferase"/>
</dbReference>
<dbReference type="Gene3D" id="3.30.200.20">
    <property type="entry name" value="Phosphorylase Kinase, domain 1"/>
    <property type="match status" value="1"/>
</dbReference>
<accession>A0A0D6HYR3</accession>
<keyword evidence="4 10" id="KW-0808">Transferase</keyword>
<evidence type="ECO:0000256" key="9">
    <source>
        <dbReference type="ARBA" id="ARBA00048925"/>
    </source>
</evidence>
<reference evidence="14" key="1">
    <citation type="submission" date="2022-12" db="EMBL/GenBank/DDBJ databases">
        <authorList>
            <person name="Voronina O.L."/>
            <person name="Kunda M.S."/>
            <person name="Ryzhova N."/>
            <person name="Aksenova E.I."/>
        </authorList>
    </citation>
    <scope>NUCLEOTIDE SEQUENCE</scope>
    <source>
        <strain evidence="14">SCCH136:Ach223948</strain>
    </source>
</reference>
<comment type="caution">
    <text evidence="14">The sequence shown here is derived from an EMBL/GenBank/DDBJ whole genome shotgun (WGS) entry which is preliminary data.</text>
</comment>
<dbReference type="eggNOG" id="COG3231">
    <property type="taxonomic scope" value="Bacteria"/>
</dbReference>
<dbReference type="PANTHER" id="PTHR21310">
    <property type="entry name" value="AMINOGLYCOSIDE PHOSPHOTRANSFERASE-RELATED-RELATED"/>
    <property type="match status" value="1"/>
</dbReference>
<dbReference type="NCBIfam" id="NF033068">
    <property type="entry name" value="APH_3p"/>
    <property type="match status" value="1"/>
</dbReference>
<dbReference type="PANTHER" id="PTHR21310:SF41">
    <property type="entry name" value="3'-PHOSPHOTRANSFERASE, PUTATIVE-RELATED"/>
    <property type="match status" value="1"/>
</dbReference>
<evidence type="ECO:0000313" key="14">
    <source>
        <dbReference type="EMBL" id="MCZ8402146.1"/>
    </source>
</evidence>
<feature type="domain" description="Aminoglycoside phosphotransferase" evidence="13">
    <location>
        <begin position="32"/>
        <end position="253"/>
    </location>
</feature>
<dbReference type="Gene3D" id="3.90.1200.10">
    <property type="match status" value="1"/>
</dbReference>
<feature type="active site" description="Proton acceptor" evidence="11">
    <location>
        <position position="189"/>
    </location>
</feature>
<evidence type="ECO:0000256" key="1">
    <source>
        <dbReference type="ARBA" id="ARBA00006219"/>
    </source>
</evidence>
<evidence type="ECO:0000259" key="13">
    <source>
        <dbReference type="Pfam" id="PF01636"/>
    </source>
</evidence>
<comment type="similarity">
    <text evidence="1 10">Belongs to the aminoglycoside phosphotransferase family.</text>
</comment>
<dbReference type="Pfam" id="PF01636">
    <property type="entry name" value="APH"/>
    <property type="match status" value="1"/>
</dbReference>
<dbReference type="InterPro" id="IPR024165">
    <property type="entry name" value="Kan/Strep_kinase"/>
</dbReference>
<keyword evidence="12" id="KW-0479">Metal-binding</keyword>
<dbReference type="Proteomes" id="UP001141992">
    <property type="component" value="Unassembled WGS sequence"/>
</dbReference>
<dbReference type="KEGG" id="axx:ERS451415_03586"/>
<proteinExistence type="inferred from homology"/>
<evidence type="ECO:0000256" key="10">
    <source>
        <dbReference type="PIRNR" id="PIRNR000706"/>
    </source>
</evidence>
<sequence length="261" mass="28957">MKAQARYTLPGPIADFIGDAPLIADQVGESPSRVYHFTRGNDVFFLKASAAVYAPTTYSVRREAQVLQWLAGHLNVPEVVRVADNADGEFMLTRRVPGVPLQARMDDADTAIGLFGEALRQLRAVPADDCPFDAGAPMRLRELDYLLARGLCADDHDLTQWPGLATPADLVARLHATLPREDPAFSHGDLCDNNVFVDERDRLHFIDLGRGGVADRWQDVAFIHRNLRDISEDAAATFLGTLDVADDPAKRRFFEQLDELF</sequence>
<evidence type="ECO:0000256" key="4">
    <source>
        <dbReference type="ARBA" id="ARBA00022679"/>
    </source>
</evidence>
<dbReference type="GO" id="GO:0046677">
    <property type="term" value="P:response to antibiotic"/>
    <property type="evidence" value="ECO:0007669"/>
    <property type="project" value="UniProtKB-KW"/>
</dbReference>
<evidence type="ECO:0000256" key="6">
    <source>
        <dbReference type="ARBA" id="ARBA00022777"/>
    </source>
</evidence>
<evidence type="ECO:0000256" key="12">
    <source>
        <dbReference type="PIRSR" id="PIRSR000706-2"/>
    </source>
</evidence>
<dbReference type="EC" id="2.7.1.95" evidence="2"/>
<dbReference type="SUPFAM" id="SSF56112">
    <property type="entry name" value="Protein kinase-like (PK-like)"/>
    <property type="match status" value="1"/>
</dbReference>
<evidence type="ECO:0000256" key="2">
    <source>
        <dbReference type="ARBA" id="ARBA00012193"/>
    </source>
</evidence>
<evidence type="ECO:0000256" key="11">
    <source>
        <dbReference type="PIRSR" id="PIRSR000706-1"/>
    </source>
</evidence>
<evidence type="ECO:0000313" key="15">
    <source>
        <dbReference type="Proteomes" id="UP001141992"/>
    </source>
</evidence>
<keyword evidence="5 10" id="KW-0547">Nucleotide-binding</keyword>
<dbReference type="EMBL" id="JAPZVI010000007">
    <property type="protein sequence ID" value="MCZ8402146.1"/>
    <property type="molecule type" value="Genomic_DNA"/>
</dbReference>
<feature type="binding site" evidence="12">
    <location>
        <position position="207"/>
    </location>
    <ligand>
        <name>Mg(2+)</name>
        <dbReference type="ChEBI" id="CHEBI:18420"/>
    </ligand>
</feature>
<evidence type="ECO:0000256" key="5">
    <source>
        <dbReference type="ARBA" id="ARBA00022741"/>
    </source>
</evidence>
<keyword evidence="7 10" id="KW-0067">ATP-binding</keyword>
<keyword evidence="6 10" id="KW-0418">Kinase</keyword>
<dbReference type="CDD" id="cd05150">
    <property type="entry name" value="APH"/>
    <property type="match status" value="1"/>
</dbReference>
<keyword evidence="12" id="KW-0460">Magnesium</keyword>
<dbReference type="GO" id="GO:0008910">
    <property type="term" value="F:kanamycin kinase activity"/>
    <property type="evidence" value="ECO:0007669"/>
    <property type="project" value="UniProtKB-EC"/>
</dbReference>